<dbReference type="GO" id="GO:0016887">
    <property type="term" value="F:ATP hydrolysis activity"/>
    <property type="evidence" value="ECO:0007669"/>
    <property type="project" value="InterPro"/>
</dbReference>
<evidence type="ECO:0000259" key="2">
    <source>
        <dbReference type="Pfam" id="PF13175"/>
    </source>
</evidence>
<dbReference type="SUPFAM" id="SSF52540">
    <property type="entry name" value="P-loop containing nucleoside triphosphate hydrolases"/>
    <property type="match status" value="1"/>
</dbReference>
<dbReference type="InterPro" id="IPR041685">
    <property type="entry name" value="AAA_GajA/Old/RecF-like"/>
</dbReference>
<dbReference type="InterPro" id="IPR022532">
    <property type="entry name" value="DUF3696"/>
</dbReference>
<feature type="domain" description="Endonuclease GajA/Old nuclease/RecF-like AAA" evidence="2">
    <location>
        <begin position="176"/>
        <end position="309"/>
    </location>
</feature>
<sequence>MNQIKSIKLENFKSYKNQNFNISGLNVFCGNNSVGKSTVMQAIAMILQSDFGSKSDLKLNGDLINIGRIDDIFNDFTSAEDKLSITISTSNCEVRWGITKEDSTIIRNELPCISGLEDIITLKDFVTISNFQYIEAERIGPRDNIPLSQHNFHSDWLGKKGEYVIEVLDTIMNKQDRLILDNEKPNKDDPRIHHKLNSVRVASNIQAWMDEISPNYKIQPKLEVNANIAYNTIQAESGKQTKPKNIGFGYSYALSIVSALLLAKPGELVVLENPEAHLHPRGQSYMGRLIAYTAQAGVQVLIETHSDHLLNGIRVVARTSHDFSPELISLFYISHENNESTAEKIAIGKDGKLSSWPKGFFDQQSIDMYTIMTGSFDTPDSMK</sequence>
<dbReference type="InterPro" id="IPR051396">
    <property type="entry name" value="Bact_Antivir_Def_Nuclease"/>
</dbReference>
<gene>
    <name evidence="3" type="ORF">AGQ41_22150</name>
</gene>
<dbReference type="Pfam" id="PF12476">
    <property type="entry name" value="DUF3696"/>
    <property type="match status" value="1"/>
</dbReference>
<evidence type="ECO:0000259" key="1">
    <source>
        <dbReference type="Pfam" id="PF12476"/>
    </source>
</evidence>
<dbReference type="InterPro" id="IPR027417">
    <property type="entry name" value="P-loop_NTPase"/>
</dbReference>
<accession>A0A5U3S0Q0</accession>
<dbReference type="PANTHER" id="PTHR43581">
    <property type="entry name" value="ATP/GTP PHOSPHATASE"/>
    <property type="match status" value="1"/>
</dbReference>
<feature type="domain" description="DUF3696" evidence="1">
    <location>
        <begin position="325"/>
        <end position="368"/>
    </location>
</feature>
<dbReference type="Pfam" id="PF13175">
    <property type="entry name" value="AAA_15"/>
    <property type="match status" value="2"/>
</dbReference>
<reference evidence="3" key="1">
    <citation type="submission" date="2018-07" db="EMBL/GenBank/DDBJ databases">
        <authorList>
            <consortium name="GenomeTrakr network: Whole genome sequencing for foodborne pathogen traceback"/>
        </authorList>
    </citation>
    <scope>NUCLEOTIDE SEQUENCE</scope>
    <source>
        <strain evidence="3">ADRDL-NGUA-38</strain>
    </source>
</reference>
<organism evidence="3">
    <name type="scientific">Salmonella enterica I</name>
    <dbReference type="NCBI Taxonomy" id="59201"/>
    <lineage>
        <taxon>Bacteria</taxon>
        <taxon>Pseudomonadati</taxon>
        <taxon>Pseudomonadota</taxon>
        <taxon>Gammaproteobacteria</taxon>
        <taxon>Enterobacterales</taxon>
        <taxon>Enterobacteriaceae</taxon>
        <taxon>Salmonella</taxon>
    </lineage>
</organism>
<feature type="domain" description="Endonuclease GajA/Old nuclease/RecF-like AAA" evidence="2">
    <location>
        <begin position="4"/>
        <end position="88"/>
    </location>
</feature>
<evidence type="ECO:0000313" key="3">
    <source>
        <dbReference type="EMBL" id="EBP6617534.1"/>
    </source>
</evidence>
<dbReference type="GO" id="GO:0005524">
    <property type="term" value="F:ATP binding"/>
    <property type="evidence" value="ECO:0007669"/>
    <property type="project" value="InterPro"/>
</dbReference>
<dbReference type="InterPro" id="IPR014592">
    <property type="entry name" value="P-loop_UCP034888"/>
</dbReference>
<dbReference type="Gene3D" id="3.40.50.300">
    <property type="entry name" value="P-loop containing nucleotide triphosphate hydrolases"/>
    <property type="match status" value="1"/>
</dbReference>
<dbReference type="PANTHER" id="PTHR43581:SF2">
    <property type="entry name" value="EXCINUCLEASE ATPASE SUBUNIT"/>
    <property type="match status" value="1"/>
</dbReference>
<name>A0A5U3S0Q0_SALET</name>
<dbReference type="PIRSF" id="PIRSF034888">
    <property type="entry name" value="P-loop_UCP034888"/>
    <property type="match status" value="1"/>
</dbReference>
<protein>
    <submittedName>
        <fullName evidence="3">DUF3696 domain-containing protein</fullName>
    </submittedName>
</protein>
<comment type="caution">
    <text evidence="3">The sequence shown here is derived from an EMBL/GenBank/DDBJ whole genome shotgun (WGS) entry which is preliminary data.</text>
</comment>
<dbReference type="EMBL" id="AAGMSH010000078">
    <property type="protein sequence ID" value="EBP6617534.1"/>
    <property type="molecule type" value="Genomic_DNA"/>
</dbReference>
<proteinExistence type="predicted"/>
<dbReference type="AlphaFoldDB" id="A0A5U3S0Q0"/>